<dbReference type="PANTHER" id="PTHR39563">
    <property type="entry name" value="XANTHINE PHOSPHORIBOSYLTRANSFERASE"/>
    <property type="match status" value="1"/>
</dbReference>
<keyword evidence="10" id="KW-1185">Reference proteome</keyword>
<dbReference type="PANTHER" id="PTHR39563:SF1">
    <property type="entry name" value="XANTHINE-GUANINE PHOSPHORIBOSYLTRANSFERASE"/>
    <property type="match status" value="1"/>
</dbReference>
<evidence type="ECO:0000313" key="10">
    <source>
        <dbReference type="Proteomes" id="UP000196573"/>
    </source>
</evidence>
<dbReference type="Proteomes" id="UP000196573">
    <property type="component" value="Unassembled WGS sequence"/>
</dbReference>
<reference evidence="9 10" key="1">
    <citation type="submission" date="2017-03" db="EMBL/GenBank/DDBJ databases">
        <authorList>
            <person name="Afonso C.L."/>
            <person name="Miller P.J."/>
            <person name="Scott M.A."/>
            <person name="Spackman E."/>
            <person name="Goraichik I."/>
            <person name="Dimitrov K.M."/>
            <person name="Suarez D.L."/>
            <person name="Swayne D.E."/>
        </authorList>
    </citation>
    <scope>NUCLEOTIDE SEQUENCE [LARGE SCALE GENOMIC DNA]</scope>
    <source>
        <strain evidence="9">SB41UT1</strain>
    </source>
</reference>
<dbReference type="InterPro" id="IPR029057">
    <property type="entry name" value="PRTase-like"/>
</dbReference>
<dbReference type="InterPro" id="IPR023747">
    <property type="entry name" value="Xanthine_Guanine_PRibTrfase"/>
</dbReference>
<dbReference type="NCBIfam" id="NF006613">
    <property type="entry name" value="PRK09177.1"/>
    <property type="match status" value="1"/>
</dbReference>
<evidence type="ECO:0000256" key="2">
    <source>
        <dbReference type="ARBA" id="ARBA00022676"/>
    </source>
</evidence>
<dbReference type="OrthoDB" id="9789690at2"/>
<keyword evidence="2 9" id="KW-0328">Glycosyltransferase</keyword>
<dbReference type="AlphaFoldDB" id="A0A1X7AE09"/>
<protein>
    <submittedName>
        <fullName evidence="9">Xanthine phosphoribosyltransferase</fullName>
        <ecNumber evidence="9">2.4.2.22</ecNumber>
    </submittedName>
</protein>
<keyword evidence="5" id="KW-0660">Purine salvage</keyword>
<name>A0A1X7AE09_9GAMM</name>
<dbReference type="EMBL" id="FWPT01000001">
    <property type="protein sequence ID" value="SMA33178.1"/>
    <property type="molecule type" value="Genomic_DNA"/>
</dbReference>
<dbReference type="Gene3D" id="3.40.50.2020">
    <property type="match status" value="1"/>
</dbReference>
<dbReference type="InterPro" id="IPR000836">
    <property type="entry name" value="PRTase_dom"/>
</dbReference>
<evidence type="ECO:0000256" key="4">
    <source>
        <dbReference type="ARBA" id="ARBA00022723"/>
    </source>
</evidence>
<evidence type="ECO:0000256" key="3">
    <source>
        <dbReference type="ARBA" id="ARBA00022679"/>
    </source>
</evidence>
<dbReference type="SUPFAM" id="SSF53271">
    <property type="entry name" value="PRTase-like"/>
    <property type="match status" value="1"/>
</dbReference>
<accession>A0A1X7AE09</accession>
<evidence type="ECO:0000313" key="9">
    <source>
        <dbReference type="EMBL" id="SMA33178.1"/>
    </source>
</evidence>
<sequence length="152" mass="17252">MAEAADHQGSYHQEMHISWEEFHRDARALAEMLKDREWKGMLAITRGGLGPATVLSRELDITHVDTICITSYDHQDQGELQLLKSISLEDGGEGWLVVDDLVDTGKTIQLVKEILPQAHVAALYAKPKGEDMADTYLTRVDQKCWVFFPWEE</sequence>
<keyword evidence="1" id="KW-1003">Cell membrane</keyword>
<evidence type="ECO:0000256" key="6">
    <source>
        <dbReference type="ARBA" id="ARBA00022842"/>
    </source>
</evidence>
<dbReference type="GO" id="GO:0006166">
    <property type="term" value="P:purine ribonucleoside salvage"/>
    <property type="evidence" value="ECO:0007669"/>
    <property type="project" value="UniProtKB-KW"/>
</dbReference>
<evidence type="ECO:0000256" key="1">
    <source>
        <dbReference type="ARBA" id="ARBA00022475"/>
    </source>
</evidence>
<gene>
    <name evidence="9" type="primary">gpt_1</name>
    <name evidence="9" type="ORF">EHSB41UT_00236</name>
</gene>
<keyword evidence="3 9" id="KW-0808">Transferase</keyword>
<dbReference type="GO" id="GO:0046872">
    <property type="term" value="F:metal ion binding"/>
    <property type="evidence" value="ECO:0007669"/>
    <property type="project" value="UniProtKB-KW"/>
</dbReference>
<evidence type="ECO:0000256" key="7">
    <source>
        <dbReference type="ARBA" id="ARBA00023136"/>
    </source>
</evidence>
<keyword evidence="4" id="KW-0479">Metal-binding</keyword>
<keyword evidence="7" id="KW-0472">Membrane</keyword>
<evidence type="ECO:0000256" key="5">
    <source>
        <dbReference type="ARBA" id="ARBA00022726"/>
    </source>
</evidence>
<dbReference type="Pfam" id="PF00156">
    <property type="entry name" value="Pribosyltran"/>
    <property type="match status" value="1"/>
</dbReference>
<dbReference type="GO" id="GO:0000310">
    <property type="term" value="F:xanthine phosphoribosyltransferase activity"/>
    <property type="evidence" value="ECO:0007669"/>
    <property type="project" value="UniProtKB-EC"/>
</dbReference>
<organism evidence="9 10">
    <name type="scientific">Parendozoicomonas haliclonae</name>
    <dbReference type="NCBI Taxonomy" id="1960125"/>
    <lineage>
        <taxon>Bacteria</taxon>
        <taxon>Pseudomonadati</taxon>
        <taxon>Pseudomonadota</taxon>
        <taxon>Gammaproteobacteria</taxon>
        <taxon>Oceanospirillales</taxon>
        <taxon>Endozoicomonadaceae</taxon>
        <taxon>Parendozoicomonas</taxon>
    </lineage>
</organism>
<dbReference type="EC" id="2.4.2.22" evidence="9"/>
<dbReference type="RefSeq" id="WP_087106075.1">
    <property type="nucleotide sequence ID" value="NZ_CBCSCN010000019.1"/>
</dbReference>
<dbReference type="CDD" id="cd06223">
    <property type="entry name" value="PRTases_typeI"/>
    <property type="match status" value="1"/>
</dbReference>
<proteinExistence type="predicted"/>
<feature type="domain" description="Phosphoribosyltransferase" evidence="8">
    <location>
        <begin position="26"/>
        <end position="150"/>
    </location>
</feature>
<evidence type="ECO:0000259" key="8">
    <source>
        <dbReference type="Pfam" id="PF00156"/>
    </source>
</evidence>
<keyword evidence="6" id="KW-0460">Magnesium</keyword>